<gene>
    <name evidence="1 3 4" type="ORF">SRAE_0000070300</name>
</gene>
<organism evidence="1">
    <name type="scientific">Strongyloides ratti</name>
    <name type="common">Parasitic roundworm</name>
    <dbReference type="NCBI Taxonomy" id="34506"/>
    <lineage>
        <taxon>Eukaryota</taxon>
        <taxon>Metazoa</taxon>
        <taxon>Ecdysozoa</taxon>
        <taxon>Nematoda</taxon>
        <taxon>Chromadorea</taxon>
        <taxon>Rhabditida</taxon>
        <taxon>Tylenchina</taxon>
        <taxon>Panagrolaimomorpha</taxon>
        <taxon>Strongyloidoidea</taxon>
        <taxon>Strongyloididae</taxon>
        <taxon>Strongyloides</taxon>
    </lineage>
</organism>
<accession>A0A090KVQ5</accession>
<reference evidence="2" key="1">
    <citation type="submission" date="2014-09" db="EMBL/GenBank/DDBJ databases">
        <authorList>
            <person name="Martin A.A."/>
        </authorList>
    </citation>
    <scope>NUCLEOTIDE SEQUENCE</scope>
    <source>
        <strain evidence="2">ED321</strain>
    </source>
</reference>
<dbReference type="WormBase" id="SRAE_0000070300">
    <property type="protein sequence ID" value="SRP12210"/>
    <property type="gene ID" value="WBGene00256455"/>
</dbReference>
<dbReference type="Proteomes" id="UP000035682">
    <property type="component" value="Unplaced"/>
</dbReference>
<evidence type="ECO:0000313" key="1">
    <source>
        <dbReference type="EMBL" id="CEF61585.1"/>
    </source>
</evidence>
<dbReference type="AlphaFoldDB" id="A0A090KVQ5"/>
<dbReference type="EMBL" id="LN609416">
    <property type="protein sequence ID" value="CEF61585.1"/>
    <property type="molecule type" value="Genomic_DNA"/>
</dbReference>
<dbReference type="CTD" id="36373953"/>
<keyword evidence="2" id="KW-1185">Reference proteome</keyword>
<dbReference type="WBParaSite" id="SRAE_0000070300.1">
    <property type="protein sequence ID" value="SRAE_0000070300.1"/>
    <property type="gene ID" value="WBGene00256455"/>
</dbReference>
<evidence type="ECO:0000313" key="3">
    <source>
        <dbReference type="WBParaSite" id="SRAE_0000070300.1"/>
    </source>
</evidence>
<name>A0A090KVQ5_STRRB</name>
<sequence length="110" mass="13409">MKRICYELYHKLEVDELLENKKRKYATYVKGIEKFFGIENGILDSEQVKSNVTNYGKNYPNRKENEWKKFEIAEFKNYFRDKEKLSNFKKNIFTAFEKKFNLNKKAVKMK</sequence>
<reference evidence="1" key="2">
    <citation type="submission" date="2014-09" db="EMBL/GenBank/DDBJ databases">
        <authorList>
            <person name="Aslett A.Martin."/>
        </authorList>
    </citation>
    <scope>NUCLEOTIDE SEQUENCE</scope>
    <source>
        <strain evidence="1">ED321 Heterogonic</strain>
    </source>
</reference>
<evidence type="ECO:0000313" key="2">
    <source>
        <dbReference type="Proteomes" id="UP000035682"/>
    </source>
</evidence>
<protein>
    <submittedName>
        <fullName evidence="1 3">Uncharacterized protein</fullName>
    </submittedName>
</protein>
<reference evidence="3" key="3">
    <citation type="submission" date="2020-12" db="UniProtKB">
        <authorList>
            <consortium name="WormBaseParasite"/>
        </authorList>
    </citation>
    <scope>IDENTIFICATION</scope>
</reference>
<proteinExistence type="predicted"/>
<dbReference type="RefSeq" id="XP_024500794.1">
    <property type="nucleotide sequence ID" value="XM_024646632.1"/>
</dbReference>
<dbReference type="GeneID" id="36373953"/>
<evidence type="ECO:0000313" key="4">
    <source>
        <dbReference type="WormBase" id="SRAE_0000070300"/>
    </source>
</evidence>